<accession>A0A7Y8UXB5</accession>
<feature type="compositionally biased region" description="Polar residues" evidence="1">
    <location>
        <begin position="17"/>
        <end position="55"/>
    </location>
</feature>
<proteinExistence type="predicted"/>
<evidence type="ECO:0000256" key="1">
    <source>
        <dbReference type="SAM" id="MobiDB-lite"/>
    </source>
</evidence>
<dbReference type="EMBL" id="JABUHS010000076">
    <property type="protein sequence ID" value="NWN61657.1"/>
    <property type="molecule type" value="Genomic_DNA"/>
</dbReference>
<reference evidence="2 3" key="1">
    <citation type="submission" date="2020-05" db="EMBL/GenBank/DDBJ databases">
        <title>Onion-isolated Pseudomonas sp.</title>
        <authorList>
            <person name="Fujikawa T."/>
            <person name="Sawada H."/>
        </authorList>
    </citation>
    <scope>NUCLEOTIDE SEQUENCE [LARGE SCALE GENOMIC DNA]</scope>
    <source>
        <strain evidence="2 3">MAFF 301512</strain>
    </source>
</reference>
<evidence type="ECO:0008006" key="4">
    <source>
        <dbReference type="Google" id="ProtNLM"/>
    </source>
</evidence>
<evidence type="ECO:0000313" key="2">
    <source>
        <dbReference type="EMBL" id="NWN61657.1"/>
    </source>
</evidence>
<comment type="caution">
    <text evidence="2">The sequence shown here is derived from an EMBL/GenBank/DDBJ whole genome shotgun (WGS) entry which is preliminary data.</text>
</comment>
<protein>
    <recommendedName>
        <fullName evidence="4">Peptidase C58 YopT-type domain-containing protein</fullName>
    </recommendedName>
</protein>
<feature type="region of interest" description="Disordered" evidence="1">
    <location>
        <begin position="609"/>
        <end position="654"/>
    </location>
</feature>
<name>A0A7Y8UXB5_9PSED</name>
<dbReference type="RefSeq" id="WP_179029538.1">
    <property type="nucleotide sequence ID" value="NZ_JABUHS010000076.1"/>
</dbReference>
<sequence length="1270" mass="137539">MTSLSSVSTSALNLPTHVVSQPHQLPQSTSSKSVAEQQPNAASQPTSLTTATPSGKTLIGNARNLHSLSHALHKIARTLGHNASPPAVLNALKTTAMDIHPHSSFPAQPDTPVTLERFIRGIGLGLPTNHFSLTALADAVDERGLANPFGNFGGALSWPVPLSTDDQRMLQAAALHYIKDHTDLPETGHSLGILEFLNDNKPLAGEAKADPIKALESILNSPRGQAFGRAMQAHMKGIDTDTSTHDYALAAINLVLNPEAITNPQRKRVEPHLWGARPSSVVNATVKSLIDDGRASPEMADAAATIIFGQTAPAFKVKGVPDNITYGSPAWARLQIAVDIQEALSPGSAMTMGFDEIMIKAEKAAQVDPAVTEIAQKTALVDWGIVNGLIERKDDKQYTDVELDELRTQYNREFAEQINAQTLANAEIPSRKDIAIAKLKERFGEGIPFEQPLLKLQTSGHQSAAMPLYDPNLRPEGYFSMLDIAMMENPHYTWTTGDSRIPLSEINKDPVLGVNAAFKQQFDEAIVSRKKGLSATVRHLISKLPLDQRKDLEYGKLRFFHESVYRINLTDKTLLHKYATFSIKTERDGVASVYEVDIKEGTITKLSSGNSYDETSYGPGSRQTQRTEFRPPRYSQESQKESKGDSAVTPKSFSSDRSQYIADAFVEHLDIDNADVVKEAKGTTQLDKQFEAQDRAANFFLDLVPLRSAIANFISGNYVAGALDLTMDVLGFLTAGAATAAKLVKVGAIAGSSAIKLAKGARVIGAATLSAFNPLGGADDLVFGGARLLGKSPRALEKGIQMLRGTSDSHGLLKNLSHQYDIAAIGSYKVGETKVQTAAVFNDGQWYRYDPIKAQPYGAPLKNFTPSVAASGGEIKGLTESGSIEWFTGWWSSPRPGTQPTPNFAKEFEDLRLSALKTDAEGFNRGYNSQTPPSITGYSTSLSVEQLKTLSLQAGPSAQQLGSLIRRIEDLEELPNTFYTKMENLKALDADSFKQGYKYGTPDSIKGYEEGLRVPELQELALQRGLTTQQMGCLYRQVEKRAITLNLSLAKKFGDNIKAAGGTFVPMPQGLYLSQVSPLSGGQCAVFANSMAYAIQEGKQTTLLENLFTVMAHPEHPATQTFQKSMQSYQARLRHDFHVGQYKQQRTAAQIIEQLANANTSTSLMIGNTTHGITAGVVVKGGEKQWFYFDPNFGLATFKSEASMRAGVESAMSTGSTSALFRPNPGALTYSVSDFSELNLMNTVGSINGVHDLVAIPLSIPAPRLASSVA</sequence>
<dbReference type="AlphaFoldDB" id="A0A7Y8UXB5"/>
<organism evidence="2 3">
    <name type="scientific">Pseudomonas allii</name>
    <dbReference type="NCBI Taxonomy" id="2740531"/>
    <lineage>
        <taxon>Bacteria</taxon>
        <taxon>Pseudomonadati</taxon>
        <taxon>Pseudomonadota</taxon>
        <taxon>Gammaproteobacteria</taxon>
        <taxon>Pseudomonadales</taxon>
        <taxon>Pseudomonadaceae</taxon>
        <taxon>Pseudomonas</taxon>
    </lineage>
</organism>
<dbReference type="CDD" id="cd20495">
    <property type="entry name" value="C58_PaToxP-like"/>
    <property type="match status" value="1"/>
</dbReference>
<dbReference type="Proteomes" id="UP000543908">
    <property type="component" value="Unassembled WGS sequence"/>
</dbReference>
<feature type="region of interest" description="Disordered" evidence="1">
    <location>
        <begin position="17"/>
        <end position="59"/>
    </location>
</feature>
<gene>
    <name evidence="2" type="ORF">HT123_11100</name>
</gene>
<evidence type="ECO:0000313" key="3">
    <source>
        <dbReference type="Proteomes" id="UP000543908"/>
    </source>
</evidence>